<dbReference type="EMBL" id="MCBQ01021958">
    <property type="protein sequence ID" value="RKF53343.1"/>
    <property type="molecule type" value="Genomic_DNA"/>
</dbReference>
<evidence type="ECO:0000256" key="1">
    <source>
        <dbReference type="SAM" id="MobiDB-lite"/>
    </source>
</evidence>
<dbReference type="STRING" id="62708.A0A420H7H3"/>
<reference evidence="2 3" key="1">
    <citation type="journal article" date="2018" name="BMC Genomics">
        <title>Comparative genome analyses reveal sequence features reflecting distinct modes of host-adaptation between dicot and monocot powdery mildew.</title>
        <authorList>
            <person name="Wu Y."/>
            <person name="Ma X."/>
            <person name="Pan Z."/>
            <person name="Kale S.D."/>
            <person name="Song Y."/>
            <person name="King H."/>
            <person name="Zhang Q."/>
            <person name="Presley C."/>
            <person name="Deng X."/>
            <person name="Wei C.I."/>
            <person name="Xiao S."/>
        </authorList>
    </citation>
    <scope>NUCLEOTIDE SEQUENCE [LARGE SCALE GENOMIC DNA]</scope>
    <source>
        <strain evidence="2">UMSG3</strain>
    </source>
</reference>
<protein>
    <submittedName>
        <fullName evidence="2">Subunit of the heme-activated glucose-repressed Hap2p-3p-4p-5p CCAAT-binding complex</fullName>
    </submittedName>
</protein>
<accession>A0A420H7H3</accession>
<comment type="caution">
    <text evidence="2">The sequence shown here is derived from an EMBL/GenBank/DDBJ whole genome shotgun (WGS) entry which is preliminary data.</text>
</comment>
<dbReference type="AlphaFoldDB" id="A0A420H7H3"/>
<dbReference type="Proteomes" id="UP000283383">
    <property type="component" value="Unassembled WGS sequence"/>
</dbReference>
<name>A0A420H7H3_9PEZI</name>
<feature type="region of interest" description="Disordered" evidence="1">
    <location>
        <begin position="1"/>
        <end position="31"/>
    </location>
</feature>
<gene>
    <name evidence="2" type="ORF">GcM3_219028</name>
</gene>
<organism evidence="2 3">
    <name type="scientific">Golovinomyces cichoracearum</name>
    <dbReference type="NCBI Taxonomy" id="62708"/>
    <lineage>
        <taxon>Eukaryota</taxon>
        <taxon>Fungi</taxon>
        <taxon>Dikarya</taxon>
        <taxon>Ascomycota</taxon>
        <taxon>Pezizomycotina</taxon>
        <taxon>Leotiomycetes</taxon>
        <taxon>Erysiphales</taxon>
        <taxon>Erysiphaceae</taxon>
        <taxon>Golovinomyces</taxon>
    </lineage>
</organism>
<evidence type="ECO:0000313" key="2">
    <source>
        <dbReference type="EMBL" id="RKF53343.1"/>
    </source>
</evidence>
<proteinExistence type="predicted"/>
<keyword evidence="3" id="KW-1185">Reference proteome</keyword>
<sequence>MSASPSPKEDVEPAVQSPPDDPDAQMNQDPGLSYELEVKEQDRWLPIANGKMTISLREDLSAPFFFNYGVSIRTDEVLEVPGTALNLQLIHVSLLLYIHI</sequence>
<evidence type="ECO:0000313" key="3">
    <source>
        <dbReference type="Proteomes" id="UP000283383"/>
    </source>
</evidence>